<reference evidence="1" key="1">
    <citation type="submission" date="2021-03" db="EMBL/GenBank/DDBJ databases">
        <title>Draft genome sequence of rust myrtle Austropuccinia psidii MF-1, a brazilian biotype.</title>
        <authorList>
            <person name="Quecine M.C."/>
            <person name="Pachon D.M.R."/>
            <person name="Bonatelli M.L."/>
            <person name="Correr F.H."/>
            <person name="Franceschini L.M."/>
            <person name="Leite T.F."/>
            <person name="Margarido G.R.A."/>
            <person name="Almeida C.A."/>
            <person name="Ferrarezi J.A."/>
            <person name="Labate C.A."/>
        </authorList>
    </citation>
    <scope>NUCLEOTIDE SEQUENCE</scope>
    <source>
        <strain evidence="1">MF-1</strain>
    </source>
</reference>
<dbReference type="Proteomes" id="UP000765509">
    <property type="component" value="Unassembled WGS sequence"/>
</dbReference>
<dbReference type="OrthoDB" id="2506424at2759"/>
<proteinExistence type="predicted"/>
<organism evidence="1 2">
    <name type="scientific">Austropuccinia psidii MF-1</name>
    <dbReference type="NCBI Taxonomy" id="1389203"/>
    <lineage>
        <taxon>Eukaryota</taxon>
        <taxon>Fungi</taxon>
        <taxon>Dikarya</taxon>
        <taxon>Basidiomycota</taxon>
        <taxon>Pucciniomycotina</taxon>
        <taxon>Pucciniomycetes</taxon>
        <taxon>Pucciniales</taxon>
        <taxon>Sphaerophragmiaceae</taxon>
        <taxon>Austropuccinia</taxon>
    </lineage>
</organism>
<gene>
    <name evidence="1" type="ORF">O181_044305</name>
</gene>
<sequence>MSPPTFPVIVHSCPAYVDIDNKICRNTLLQQNEIKKESVDRIRWLGQPEEEYKSHGSLIIHFTNKLLAQQILQGGLIFDGNFMRKMAYTPGLPQCFNFLKKCHQTFQSKEDHTCCKFCGTHLLQHCKDLSYTSSIKRCIQCVNKDKSQNQTVNLYDEKYQHSALSQKEILYQTPPPRIHGK</sequence>
<keyword evidence="2" id="KW-1185">Reference proteome</keyword>
<evidence type="ECO:0000313" key="1">
    <source>
        <dbReference type="EMBL" id="MBW0504590.1"/>
    </source>
</evidence>
<evidence type="ECO:0000313" key="2">
    <source>
        <dbReference type="Proteomes" id="UP000765509"/>
    </source>
</evidence>
<protein>
    <submittedName>
        <fullName evidence="1">Uncharacterized protein</fullName>
    </submittedName>
</protein>
<dbReference type="EMBL" id="AVOT02018017">
    <property type="protein sequence ID" value="MBW0504590.1"/>
    <property type="molecule type" value="Genomic_DNA"/>
</dbReference>
<comment type="caution">
    <text evidence="1">The sequence shown here is derived from an EMBL/GenBank/DDBJ whole genome shotgun (WGS) entry which is preliminary data.</text>
</comment>
<accession>A0A9Q3DP78</accession>
<name>A0A9Q3DP78_9BASI</name>
<dbReference type="AlphaFoldDB" id="A0A9Q3DP78"/>